<dbReference type="EMBL" id="CP012508">
    <property type="protein sequence ID" value="ALB24197.1"/>
    <property type="molecule type" value="Genomic_DNA"/>
</dbReference>
<evidence type="ECO:0000256" key="1">
    <source>
        <dbReference type="ARBA" id="ARBA00009437"/>
    </source>
</evidence>
<dbReference type="FunFam" id="1.10.10.10:FF:000001">
    <property type="entry name" value="LysR family transcriptional regulator"/>
    <property type="match status" value="1"/>
</dbReference>
<evidence type="ECO:0000256" key="3">
    <source>
        <dbReference type="ARBA" id="ARBA00023125"/>
    </source>
</evidence>
<dbReference type="GO" id="GO:0043565">
    <property type="term" value="F:sequence-specific DNA binding"/>
    <property type="evidence" value="ECO:0007669"/>
    <property type="project" value="TreeGrafter"/>
</dbReference>
<dbReference type="CDD" id="cd08422">
    <property type="entry name" value="PBP2_CrgA_like"/>
    <property type="match status" value="1"/>
</dbReference>
<dbReference type="PRINTS" id="PR00039">
    <property type="entry name" value="HTHLYSR"/>
</dbReference>
<evidence type="ECO:0000313" key="5">
    <source>
        <dbReference type="EMBL" id="ALB24197.1"/>
    </source>
</evidence>
<comment type="similarity">
    <text evidence="1">Belongs to the LysR transcriptional regulatory family.</text>
</comment>
<proteinExistence type="inferred from homology"/>
<keyword evidence="3" id="KW-0238">DNA-binding</keyword>
<dbReference type="Pfam" id="PF03466">
    <property type="entry name" value="LysR_substrate"/>
    <property type="match status" value="1"/>
</dbReference>
<name>A0A1L6TFA5_PISSA</name>
<dbReference type="PANTHER" id="PTHR30537:SF14">
    <property type="entry name" value="TRANSCRIPTIONAL REGULATOR LYSR FAMILY"/>
    <property type="match status" value="1"/>
</dbReference>
<dbReference type="PROSITE" id="PS50931">
    <property type="entry name" value="HTH_LYSR"/>
    <property type="match status" value="1"/>
</dbReference>
<keyword evidence="4" id="KW-0804">Transcription</keyword>
<keyword evidence="2" id="KW-0805">Transcription regulation</keyword>
<dbReference type="RefSeq" id="WP_027242721.1">
    <property type="nucleotide sequence ID" value="NZ_CP012508.1"/>
</dbReference>
<accession>A0A1L6TFA5</accession>
<dbReference type="InterPro" id="IPR036388">
    <property type="entry name" value="WH-like_DNA-bd_sf"/>
</dbReference>
<organism evidence="5 6">
    <name type="scientific">Piscirickettsia salmonis</name>
    <dbReference type="NCBI Taxonomy" id="1238"/>
    <lineage>
        <taxon>Bacteria</taxon>
        <taxon>Pseudomonadati</taxon>
        <taxon>Pseudomonadota</taxon>
        <taxon>Gammaproteobacteria</taxon>
        <taxon>Thiotrichales</taxon>
        <taxon>Piscirickettsiaceae</taxon>
        <taxon>Piscirickettsia</taxon>
    </lineage>
</organism>
<dbReference type="Gene3D" id="3.40.190.290">
    <property type="match status" value="1"/>
</dbReference>
<dbReference type="GO" id="GO:0006351">
    <property type="term" value="P:DNA-templated transcription"/>
    <property type="evidence" value="ECO:0007669"/>
    <property type="project" value="TreeGrafter"/>
</dbReference>
<gene>
    <name evidence="5" type="ORF">KU39_3024</name>
</gene>
<protein>
    <submittedName>
        <fullName evidence="5">LysR family transcriptional regulator</fullName>
    </submittedName>
</protein>
<dbReference type="Proteomes" id="UP000029558">
    <property type="component" value="Chromosome"/>
</dbReference>
<dbReference type="InterPro" id="IPR000847">
    <property type="entry name" value="LysR_HTH_N"/>
</dbReference>
<evidence type="ECO:0000256" key="2">
    <source>
        <dbReference type="ARBA" id="ARBA00023015"/>
    </source>
</evidence>
<sequence length="298" mass="33699">MDWHKCAQSFIHIVEDQSFAKAARRLYSSSSALSKHISWLEEQLGVQLLRRTTRRLSLTAEGECFYQRAKQLLDDWADLKESIRNTYNQPVGILSIGISVVFGSLYIVPLLPELLEKFSRLKINVKTLNYPLLSNIDTLDLYFSHKSPDFFSDAMDHRMIAHTHLQIFAAPSYLAKHGTPITLADLQDHNCLLSMGHEHPNKWEFAGAAPITVQGNLIADNNSIAVKAATAGLGLLFTSPLALSPEQKKHLVPVLPNYHSPRWTIYAYYPKLKTLPLKTQAFLSYIEKKLEDTLPISE</sequence>
<evidence type="ECO:0000256" key="4">
    <source>
        <dbReference type="ARBA" id="ARBA00023163"/>
    </source>
</evidence>
<dbReference type="SUPFAM" id="SSF46785">
    <property type="entry name" value="Winged helix' DNA-binding domain"/>
    <property type="match status" value="1"/>
</dbReference>
<dbReference type="InterPro" id="IPR058163">
    <property type="entry name" value="LysR-type_TF_proteobact-type"/>
</dbReference>
<dbReference type="Pfam" id="PF00126">
    <property type="entry name" value="HTH_1"/>
    <property type="match status" value="1"/>
</dbReference>
<dbReference type="OrthoDB" id="8885940at2"/>
<reference evidence="5 6" key="1">
    <citation type="journal article" date="2014" name="Genome Announc.">
        <title>Comparative Genome Analysis of Two Isolates of the Fish Pathogen Piscirickettsia salmonis from Different Hosts Reveals Major Differences in Virulence-Associated Secretion Systems.</title>
        <authorList>
            <person name="Bohle H."/>
            <person name="Henriquez P."/>
            <person name="Grothusen H."/>
            <person name="Navas E."/>
            <person name="Sandoval A."/>
            <person name="Bustamante F."/>
            <person name="Bustos P."/>
            <person name="Mancilla M."/>
        </authorList>
    </citation>
    <scope>NUCLEOTIDE SEQUENCE [LARGE SCALE GENOMIC DNA]</scope>
    <source>
        <strain evidence="6">B1-32597</strain>
    </source>
</reference>
<dbReference type="Gene3D" id="1.10.10.10">
    <property type="entry name" value="Winged helix-like DNA-binding domain superfamily/Winged helix DNA-binding domain"/>
    <property type="match status" value="1"/>
</dbReference>
<dbReference type="PANTHER" id="PTHR30537">
    <property type="entry name" value="HTH-TYPE TRANSCRIPTIONAL REGULATOR"/>
    <property type="match status" value="1"/>
</dbReference>
<dbReference type="AlphaFoldDB" id="A0A1L6TFA5"/>
<evidence type="ECO:0000313" key="6">
    <source>
        <dbReference type="Proteomes" id="UP000029558"/>
    </source>
</evidence>
<dbReference type="GO" id="GO:0003700">
    <property type="term" value="F:DNA-binding transcription factor activity"/>
    <property type="evidence" value="ECO:0007669"/>
    <property type="project" value="InterPro"/>
</dbReference>
<dbReference type="InterPro" id="IPR005119">
    <property type="entry name" value="LysR_subst-bd"/>
</dbReference>
<dbReference type="InterPro" id="IPR036390">
    <property type="entry name" value="WH_DNA-bd_sf"/>
</dbReference>
<dbReference type="SUPFAM" id="SSF53850">
    <property type="entry name" value="Periplasmic binding protein-like II"/>
    <property type="match status" value="1"/>
</dbReference>